<dbReference type="KEGG" id="ohi:H8790_08895"/>
<gene>
    <name evidence="2" type="ORF">H8790_08895</name>
</gene>
<protein>
    <submittedName>
        <fullName evidence="2">Transglutaminase domain-containing protein</fullName>
    </submittedName>
</protein>
<feature type="domain" description="Transglutaminase-like" evidence="1">
    <location>
        <begin position="319"/>
        <end position="380"/>
    </location>
</feature>
<dbReference type="InterPro" id="IPR002931">
    <property type="entry name" value="Transglutaminase-like"/>
</dbReference>
<dbReference type="AlphaFoldDB" id="A0A7G9B214"/>
<dbReference type="RefSeq" id="WP_187332186.1">
    <property type="nucleotide sequence ID" value="NZ_CP060490.1"/>
</dbReference>
<reference evidence="2 3" key="1">
    <citation type="submission" date="2020-08" db="EMBL/GenBank/DDBJ databases">
        <authorList>
            <person name="Liu C."/>
            <person name="Sun Q."/>
        </authorList>
    </citation>
    <scope>NUCLEOTIDE SEQUENCE [LARGE SCALE GENOMIC DNA]</scope>
    <source>
        <strain evidence="2 3">NSJ-62</strain>
    </source>
</reference>
<dbReference type="SUPFAM" id="SSF54001">
    <property type="entry name" value="Cysteine proteinases"/>
    <property type="match status" value="1"/>
</dbReference>
<proteinExistence type="predicted"/>
<sequence length="458" mass="53168">MSINDNFRYLHIGLPDDVLRRKLHGDFEGAISAIDRHLEAENTPEALKKCLTVQREIIRRLPSDYPYTKAEALSLVREHIPEFTEEEFDALEDAWKIDWIYDHGVPRYFNRFFETLCKTDAAFAKRANVVVAGADGQDGGEGRLDRAARLMRENGRMSARIRCRASVRMKDECFRKGERVRAYLPLPCACDSQSEIQIEQVFPRPTHISPETAPQRVVFWEEVMDENHEFSVEFSYVQTARYVDISQPVSAPEQPKFDTEEIPPHVMFTPYIKELVRTLTDGVEEPLEKARRFYDFITLNVKYSFMRAYFGLENIPEMCARNRIGDCGVQALLFITLCRCAGIPARWQSGWKAEPGFCGAHDWAQFYVAPYGWLYADPSFGGGAVREGNEERRKYYFGHLDPYRMVANTQFEGDFDVPKDHWRADPYDNQLGEMETGDRGLRYDEFERTKEVLEYVEL</sequence>
<dbReference type="PANTHER" id="PTHR38339">
    <property type="entry name" value="TRANSGLUTAMINASE DOMAIN PROTEIN"/>
    <property type="match status" value="1"/>
</dbReference>
<evidence type="ECO:0000313" key="3">
    <source>
        <dbReference type="Proteomes" id="UP000515960"/>
    </source>
</evidence>
<dbReference type="Proteomes" id="UP000515960">
    <property type="component" value="Chromosome"/>
</dbReference>
<name>A0A7G9B214_9FIRM</name>
<dbReference type="SMART" id="SM00460">
    <property type="entry name" value="TGc"/>
    <property type="match status" value="1"/>
</dbReference>
<accession>A0A7G9B214</accession>
<dbReference type="Gene3D" id="3.10.620.30">
    <property type="match status" value="1"/>
</dbReference>
<dbReference type="PANTHER" id="PTHR38339:SF1">
    <property type="entry name" value="TRANSGLUTAMINASE-LIKE DOMAIN-CONTAINING PROTEIN"/>
    <property type="match status" value="1"/>
</dbReference>
<dbReference type="Pfam" id="PF01841">
    <property type="entry name" value="Transglut_core"/>
    <property type="match status" value="1"/>
</dbReference>
<dbReference type="EMBL" id="CP060490">
    <property type="protein sequence ID" value="QNL43595.1"/>
    <property type="molecule type" value="Genomic_DNA"/>
</dbReference>
<dbReference type="InterPro" id="IPR038765">
    <property type="entry name" value="Papain-like_cys_pep_sf"/>
</dbReference>
<evidence type="ECO:0000313" key="2">
    <source>
        <dbReference type="EMBL" id="QNL43595.1"/>
    </source>
</evidence>
<keyword evidence="3" id="KW-1185">Reference proteome</keyword>
<organism evidence="2 3">
    <name type="scientific">Oscillibacter hominis</name>
    <dbReference type="NCBI Taxonomy" id="2763056"/>
    <lineage>
        <taxon>Bacteria</taxon>
        <taxon>Bacillati</taxon>
        <taxon>Bacillota</taxon>
        <taxon>Clostridia</taxon>
        <taxon>Eubacteriales</taxon>
        <taxon>Oscillospiraceae</taxon>
        <taxon>Oscillibacter</taxon>
    </lineage>
</organism>
<evidence type="ECO:0000259" key="1">
    <source>
        <dbReference type="SMART" id="SM00460"/>
    </source>
</evidence>